<name>A0A2N5C6S2_9BURK</name>
<dbReference type="PANTHER" id="PTHR30203">
    <property type="entry name" value="OUTER MEMBRANE CATION EFFLUX PROTEIN"/>
    <property type="match status" value="1"/>
</dbReference>
<comment type="similarity">
    <text evidence="1 2">Belongs to the outer membrane factor (OMF) (TC 1.B.17) family.</text>
</comment>
<keyword evidence="2" id="KW-1134">Transmembrane beta strand</keyword>
<keyword evidence="2" id="KW-0472">Membrane</keyword>
<evidence type="ECO:0000256" key="2">
    <source>
        <dbReference type="RuleBase" id="RU362097"/>
    </source>
</evidence>
<dbReference type="PANTHER" id="PTHR30203:SF32">
    <property type="entry name" value="CATION EFFLUX SYSTEM PROTEIN CUSC"/>
    <property type="match status" value="1"/>
</dbReference>
<proteinExistence type="inferred from homology"/>
<keyword evidence="2" id="KW-0812">Transmembrane</keyword>
<dbReference type="GO" id="GO:0015562">
    <property type="term" value="F:efflux transmembrane transporter activity"/>
    <property type="evidence" value="ECO:0007669"/>
    <property type="project" value="InterPro"/>
</dbReference>
<evidence type="ECO:0000313" key="4">
    <source>
        <dbReference type="EMBL" id="PLP97903.1"/>
    </source>
</evidence>
<dbReference type="InterPro" id="IPR003423">
    <property type="entry name" value="OMP_efflux"/>
</dbReference>
<dbReference type="OrthoDB" id="9770517at2"/>
<dbReference type="Gene3D" id="2.20.200.10">
    <property type="entry name" value="Outer membrane efflux proteins (OEP)"/>
    <property type="match status" value="1"/>
</dbReference>
<evidence type="ECO:0000256" key="1">
    <source>
        <dbReference type="ARBA" id="ARBA00007613"/>
    </source>
</evidence>
<organism evidence="4 5">
    <name type="scientific">Cupriavidus pauculus</name>
    <dbReference type="NCBI Taxonomy" id="82633"/>
    <lineage>
        <taxon>Bacteria</taxon>
        <taxon>Pseudomonadati</taxon>
        <taxon>Pseudomonadota</taxon>
        <taxon>Betaproteobacteria</taxon>
        <taxon>Burkholderiales</taxon>
        <taxon>Burkholderiaceae</taxon>
        <taxon>Cupriavidus</taxon>
    </lineage>
</organism>
<dbReference type="SUPFAM" id="SSF56954">
    <property type="entry name" value="Outer membrane efflux proteins (OEP)"/>
    <property type="match status" value="1"/>
</dbReference>
<keyword evidence="2" id="KW-0449">Lipoprotein</keyword>
<dbReference type="EMBL" id="PJRP01000014">
    <property type="protein sequence ID" value="PLP97903.1"/>
    <property type="molecule type" value="Genomic_DNA"/>
</dbReference>
<dbReference type="RefSeq" id="WP_101683989.1">
    <property type="nucleotide sequence ID" value="NZ_PJRP01000014.1"/>
</dbReference>
<gene>
    <name evidence="4" type="ORF">CYJ10_24175</name>
</gene>
<feature type="region of interest" description="Disordered" evidence="3">
    <location>
        <begin position="58"/>
        <end position="99"/>
    </location>
</feature>
<evidence type="ECO:0000313" key="5">
    <source>
        <dbReference type="Proteomes" id="UP000234341"/>
    </source>
</evidence>
<dbReference type="GO" id="GO:0005886">
    <property type="term" value="C:plasma membrane"/>
    <property type="evidence" value="ECO:0007669"/>
    <property type="project" value="UniProtKB-SubCell"/>
</dbReference>
<evidence type="ECO:0000256" key="3">
    <source>
        <dbReference type="SAM" id="MobiDB-lite"/>
    </source>
</evidence>
<reference evidence="4 5" key="1">
    <citation type="submission" date="2017-12" db="EMBL/GenBank/DDBJ databases">
        <title>Genome sequence of the active heterotrophic nitrifier-denitrifier, Cupriavidus pauculus UM1.</title>
        <authorList>
            <person name="Putonti C."/>
            <person name="Castignetti D."/>
        </authorList>
    </citation>
    <scope>NUCLEOTIDE SEQUENCE [LARGE SCALE GENOMIC DNA]</scope>
    <source>
        <strain evidence="4 5">UM1</strain>
    </source>
</reference>
<protein>
    <submittedName>
        <fullName evidence="4">Type I secretion system protein TolC</fullName>
    </submittedName>
</protein>
<keyword evidence="2" id="KW-0564">Palmitate</keyword>
<dbReference type="Pfam" id="PF02321">
    <property type="entry name" value="OEP"/>
    <property type="match status" value="2"/>
</dbReference>
<feature type="compositionally biased region" description="Polar residues" evidence="3">
    <location>
        <begin position="75"/>
        <end position="98"/>
    </location>
</feature>
<comment type="caution">
    <text evidence="4">The sequence shown here is derived from an EMBL/GenBank/DDBJ whole genome shotgun (WGS) entry which is preliminary data.</text>
</comment>
<dbReference type="InterPro" id="IPR010131">
    <property type="entry name" value="MdtP/NodT-like"/>
</dbReference>
<comment type="subcellular location">
    <subcellularLocation>
        <location evidence="2">Cell membrane</location>
        <topology evidence="2">Lipid-anchor</topology>
    </subcellularLocation>
</comment>
<dbReference type="NCBIfam" id="TIGR01845">
    <property type="entry name" value="outer_NodT"/>
    <property type="match status" value="1"/>
</dbReference>
<accession>A0A2N5C6S2</accession>
<dbReference type="Proteomes" id="UP000234341">
    <property type="component" value="Unassembled WGS sequence"/>
</dbReference>
<dbReference type="AlphaFoldDB" id="A0A2N5C6S2"/>
<sequence>MKAAYSRRLAGRRDAGVSVVAVRLLTDLTAGLSVLLAGCLPATPYLRPAVGVPTQWQAYGQGEGQGEGHASEGQTTEGQATEPSVANSPLSDAQQPSTGCEEEAGEWWRVFGDADLTRLVGEVLAVNSQLARSAIRIHQARLQAAGTASNAFPTVSTDINAGARRVARMPVYEASYSLALSYELDIWGKLAAERGAARWHALGTEAARDGIRMTLVGDTAKHYWQIGYLNQELVRNEADLAHARRTLAIVQGQHEAGAAHGLDVLGAEQNVAAVEVRRLELLAERTQHRNDLAILLDRPPKAWPQEPRHLPDGALPAVPDVLPADLLGRRPDLREAEAALRESLAGVDKARAQLYPSISLTANAGRASSTLIGLLSNPIPGIGLGIVMPLLDWGKQQTEVGASRDEYEIRVAQFREKWYTALAEVNSALSERWKLLELDALHAGSLDRALRAEALARARFEAGLSDVRPWLEEQEKVRGLRGVLAKNQLGQLNGLVTLYKALGGGAQVSPVPQGEHAS</sequence>
<dbReference type="Gene3D" id="1.20.1600.10">
    <property type="entry name" value="Outer membrane efflux proteins (OEP)"/>
    <property type="match status" value="1"/>
</dbReference>